<dbReference type="InterPro" id="IPR057135">
    <property type="entry name" value="At4g27190-like_LRR"/>
</dbReference>
<dbReference type="GO" id="GO:0006952">
    <property type="term" value="P:defense response"/>
    <property type="evidence" value="ECO:0007669"/>
    <property type="project" value="UniProtKB-KW"/>
</dbReference>
<dbReference type="EMBL" id="BTGU01000195">
    <property type="protein sequence ID" value="GMN64793.1"/>
    <property type="molecule type" value="Genomic_DNA"/>
</dbReference>
<dbReference type="Pfam" id="PF00931">
    <property type="entry name" value="NB-ARC"/>
    <property type="match status" value="1"/>
</dbReference>
<keyword evidence="3" id="KW-0677">Repeat</keyword>
<feature type="domain" description="NB-ARC" evidence="8">
    <location>
        <begin position="163"/>
        <end position="331"/>
    </location>
</feature>
<dbReference type="Gene3D" id="3.80.10.10">
    <property type="entry name" value="Ribonuclease Inhibitor"/>
    <property type="match status" value="1"/>
</dbReference>
<keyword evidence="2" id="KW-0433">Leucine-rich repeat</keyword>
<protein>
    <recommendedName>
        <fullName evidence="13">NB-ARC domain-containing protein</fullName>
    </recommendedName>
</protein>
<dbReference type="AlphaFoldDB" id="A0AA88DZI6"/>
<evidence type="ECO:0000313" key="11">
    <source>
        <dbReference type="EMBL" id="GMN64793.1"/>
    </source>
</evidence>
<sequence length="881" mass="99845">MGNCFSITCQTNAPEIVLSHCFNCISRQTRYVNELKKNLDALKTALEALEDAKNDLVRKVNVAEQEQHLKRLDKVQRWISRVESMEAEVKNLMEKSTQEVNKLCLWGCCSKNYISSYKFGKKVFQKLSEVNDLQREGVFEAVAERVPVASVVEIPLEPTVGLETQFDEVWKDLNYENVGIMGLFGMGGVGKTTLLKKINNNFLKTPNDYNVIWVVVSKDHRLENIQNVLGEKIGCSDDAWKKRNHDKKAVDVFSILSRRRFVLLLDDIWERVGLTKLGVPLPDKLNGSKIVFTTRSKDVCFRMEANKKVQVKCLTSEKSWTLFQEKVGEEALNAHPEIPSLAKIVAKKCGGLPLALNTIGRAMACKRTTQEWNYAIQVLKNSASDFSDMGREVFPLLKFSYDSLESEKVRPCFFYCALFPDDASILRDDLINLWMGEGFLGEYDDINAVKDQGYNIIGTLLYACLLEENEFDCVKMHDVIRDMALWIVSGCGKEAKDSFLVKTNAQLSELPTVERWNELSRISLMGNNIESLSGTPTCPNLLTLLLRDNSLCRISDSFFDSMNKLRVLDLLGNKSLTYLPVGISQLVSLQYLDLSSTEIKELPRELCKLVLLKYLLLNFARKLDVIQDQVISSCSRLQVLDMFYCGVSEKIVEDRVQCGGNELLILDTLAIRCCTSLEDLKVDWGWERRDQSIEPQHCMITVRSCFQKLRRVTIKHCHKLKDLTWLVFVPNLDSLVVDDCSALEEIIHTNKLGDGLDEIKHLEPFVKLDGLNLFNLPSLKNIYHKPLPCLKIIRILQCVELKKLPISSDITNAHKLIIEDINVDTEEQLLITTGHFAANNPAASSVVCRLLHASVDLLLRLGLEAILGINCNGFLKLSINR</sequence>
<dbReference type="SUPFAM" id="SSF52540">
    <property type="entry name" value="P-loop containing nucleoside triphosphate hydrolases"/>
    <property type="match status" value="1"/>
</dbReference>
<evidence type="ECO:0000256" key="2">
    <source>
        <dbReference type="ARBA" id="ARBA00022614"/>
    </source>
</evidence>
<evidence type="ECO:0000256" key="5">
    <source>
        <dbReference type="ARBA" id="ARBA00022821"/>
    </source>
</evidence>
<evidence type="ECO:0000256" key="1">
    <source>
        <dbReference type="ARBA" id="ARBA00008894"/>
    </source>
</evidence>
<evidence type="ECO:0000259" key="8">
    <source>
        <dbReference type="Pfam" id="PF00931"/>
    </source>
</evidence>
<dbReference type="InterPro" id="IPR058922">
    <property type="entry name" value="WHD_DRP"/>
</dbReference>
<evidence type="ECO:0000259" key="10">
    <source>
        <dbReference type="Pfam" id="PF23559"/>
    </source>
</evidence>
<evidence type="ECO:0000256" key="3">
    <source>
        <dbReference type="ARBA" id="ARBA00022737"/>
    </source>
</evidence>
<keyword evidence="5" id="KW-0611">Plant defense</keyword>
<dbReference type="SUPFAM" id="SSF52058">
    <property type="entry name" value="L domain-like"/>
    <property type="match status" value="1"/>
</dbReference>
<dbReference type="PRINTS" id="PR00364">
    <property type="entry name" value="DISEASERSIST"/>
</dbReference>
<evidence type="ECO:0008006" key="13">
    <source>
        <dbReference type="Google" id="ProtNLM"/>
    </source>
</evidence>
<reference evidence="11" key="1">
    <citation type="submission" date="2023-07" db="EMBL/GenBank/DDBJ databases">
        <title>draft genome sequence of fig (Ficus carica).</title>
        <authorList>
            <person name="Takahashi T."/>
            <person name="Nishimura K."/>
        </authorList>
    </citation>
    <scope>NUCLEOTIDE SEQUENCE</scope>
</reference>
<dbReference type="InterPro" id="IPR002182">
    <property type="entry name" value="NB-ARC"/>
</dbReference>
<comment type="similarity">
    <text evidence="1">Belongs to the disease resistance NB-LRR family.</text>
</comment>
<dbReference type="InterPro" id="IPR042197">
    <property type="entry name" value="Apaf_helical"/>
</dbReference>
<dbReference type="FunFam" id="3.40.50.300:FF:001091">
    <property type="entry name" value="Probable disease resistance protein At1g61300"/>
    <property type="match status" value="1"/>
</dbReference>
<dbReference type="Pfam" id="PF13855">
    <property type="entry name" value="LRR_8"/>
    <property type="match status" value="1"/>
</dbReference>
<accession>A0AA88DZI6</accession>
<dbReference type="GO" id="GO:0043531">
    <property type="term" value="F:ADP binding"/>
    <property type="evidence" value="ECO:0007669"/>
    <property type="project" value="InterPro"/>
</dbReference>
<dbReference type="FunFam" id="1.10.8.430:FF:000003">
    <property type="entry name" value="Probable disease resistance protein At5g66910"/>
    <property type="match status" value="1"/>
</dbReference>
<dbReference type="PANTHER" id="PTHR33463:SF220">
    <property type="entry name" value="NB-ARC DOMAIN-CONTAINING PROTEIN"/>
    <property type="match status" value="1"/>
</dbReference>
<evidence type="ECO:0000259" key="9">
    <source>
        <dbReference type="Pfam" id="PF23247"/>
    </source>
</evidence>
<feature type="domain" description="Disease resistance protein winged helix" evidence="10">
    <location>
        <begin position="418"/>
        <end position="484"/>
    </location>
</feature>
<name>A0AA88DZI6_FICCA</name>
<keyword evidence="7" id="KW-0175">Coiled coil</keyword>
<keyword evidence="12" id="KW-1185">Reference proteome</keyword>
<dbReference type="Pfam" id="PF23247">
    <property type="entry name" value="LRR_RPS2"/>
    <property type="match status" value="1"/>
</dbReference>
<feature type="domain" description="Disease resistance protein At4g27190-like leucine-rich repeats" evidence="9">
    <location>
        <begin position="702"/>
        <end position="804"/>
    </location>
</feature>
<dbReference type="PANTHER" id="PTHR33463">
    <property type="entry name" value="NB-ARC DOMAIN-CONTAINING PROTEIN-RELATED"/>
    <property type="match status" value="1"/>
</dbReference>
<keyword evidence="4" id="KW-0547">Nucleotide-binding</keyword>
<dbReference type="InterPro" id="IPR036388">
    <property type="entry name" value="WH-like_DNA-bd_sf"/>
</dbReference>
<dbReference type="InterPro" id="IPR001611">
    <property type="entry name" value="Leu-rich_rpt"/>
</dbReference>
<dbReference type="InterPro" id="IPR050905">
    <property type="entry name" value="Plant_NBS-LRR"/>
</dbReference>
<dbReference type="Gene3D" id="3.40.50.300">
    <property type="entry name" value="P-loop containing nucleotide triphosphate hydrolases"/>
    <property type="match status" value="1"/>
</dbReference>
<comment type="caution">
    <text evidence="11">The sequence shown here is derived from an EMBL/GenBank/DDBJ whole genome shotgun (WGS) entry which is preliminary data.</text>
</comment>
<dbReference type="Proteomes" id="UP001187192">
    <property type="component" value="Unassembled WGS sequence"/>
</dbReference>
<dbReference type="Pfam" id="PF23559">
    <property type="entry name" value="WHD_DRP"/>
    <property type="match status" value="1"/>
</dbReference>
<organism evidence="11 12">
    <name type="scientific">Ficus carica</name>
    <name type="common">Common fig</name>
    <dbReference type="NCBI Taxonomy" id="3494"/>
    <lineage>
        <taxon>Eukaryota</taxon>
        <taxon>Viridiplantae</taxon>
        <taxon>Streptophyta</taxon>
        <taxon>Embryophyta</taxon>
        <taxon>Tracheophyta</taxon>
        <taxon>Spermatophyta</taxon>
        <taxon>Magnoliopsida</taxon>
        <taxon>eudicotyledons</taxon>
        <taxon>Gunneridae</taxon>
        <taxon>Pentapetalae</taxon>
        <taxon>rosids</taxon>
        <taxon>fabids</taxon>
        <taxon>Rosales</taxon>
        <taxon>Moraceae</taxon>
        <taxon>Ficeae</taxon>
        <taxon>Ficus</taxon>
    </lineage>
</organism>
<proteinExistence type="inferred from homology"/>
<gene>
    <name evidence="11" type="ORF">TIFTF001_033873</name>
</gene>
<evidence type="ECO:0000256" key="4">
    <source>
        <dbReference type="ARBA" id="ARBA00022741"/>
    </source>
</evidence>
<evidence type="ECO:0000256" key="6">
    <source>
        <dbReference type="ARBA" id="ARBA00022840"/>
    </source>
</evidence>
<keyword evidence="6" id="KW-0067">ATP-binding</keyword>
<dbReference type="Gene3D" id="1.10.10.10">
    <property type="entry name" value="Winged helix-like DNA-binding domain superfamily/Winged helix DNA-binding domain"/>
    <property type="match status" value="1"/>
</dbReference>
<dbReference type="InterPro" id="IPR027417">
    <property type="entry name" value="P-loop_NTPase"/>
</dbReference>
<feature type="coiled-coil region" evidence="7">
    <location>
        <begin position="25"/>
        <end position="102"/>
    </location>
</feature>
<dbReference type="FunFam" id="1.10.10.10:FF:000322">
    <property type="entry name" value="Probable disease resistance protein At1g63360"/>
    <property type="match status" value="1"/>
</dbReference>
<evidence type="ECO:0000256" key="7">
    <source>
        <dbReference type="SAM" id="Coils"/>
    </source>
</evidence>
<evidence type="ECO:0000313" key="12">
    <source>
        <dbReference type="Proteomes" id="UP001187192"/>
    </source>
</evidence>
<dbReference type="GO" id="GO:0005524">
    <property type="term" value="F:ATP binding"/>
    <property type="evidence" value="ECO:0007669"/>
    <property type="project" value="UniProtKB-KW"/>
</dbReference>
<dbReference type="InterPro" id="IPR032675">
    <property type="entry name" value="LRR_dom_sf"/>
</dbReference>
<dbReference type="Gene3D" id="1.10.8.430">
    <property type="entry name" value="Helical domain of apoptotic protease-activating factors"/>
    <property type="match status" value="1"/>
</dbReference>